<protein>
    <submittedName>
        <fullName evidence="3">EF-hand domain-containing protein</fullName>
    </submittedName>
</protein>
<evidence type="ECO:0000313" key="2">
    <source>
        <dbReference type="Proteomes" id="UP000271098"/>
    </source>
</evidence>
<name>A0A183EY17_9BILA</name>
<reference evidence="1 2" key="2">
    <citation type="submission" date="2018-11" db="EMBL/GenBank/DDBJ databases">
        <authorList>
            <consortium name="Pathogen Informatics"/>
        </authorList>
    </citation>
    <scope>NUCLEOTIDE SEQUENCE [LARGE SCALE GENOMIC DNA]</scope>
</reference>
<evidence type="ECO:0000313" key="3">
    <source>
        <dbReference type="WBParaSite" id="GPUH_0002588801-mRNA-1"/>
    </source>
</evidence>
<dbReference type="Proteomes" id="UP000271098">
    <property type="component" value="Unassembled WGS sequence"/>
</dbReference>
<keyword evidence="2" id="KW-1185">Reference proteome</keyword>
<evidence type="ECO:0000313" key="1">
    <source>
        <dbReference type="EMBL" id="VDN44762.1"/>
    </source>
</evidence>
<gene>
    <name evidence="1" type="ORF">GPUH_LOCUS25858</name>
</gene>
<sequence length="99" mass="11121">MRRMVAVTPNGTQQSGARLIQCTYVKLDRISSAATNDNTRLHAAQSHIDDTDDSDFDFHVTRAEFRRSVKKMGPTAEGGNDDTTYDFDHFMEVTSSKAY</sequence>
<accession>A0A183EY17</accession>
<dbReference type="AlphaFoldDB" id="A0A183EY17"/>
<dbReference type="EMBL" id="UYRT01107203">
    <property type="protein sequence ID" value="VDN44762.1"/>
    <property type="molecule type" value="Genomic_DNA"/>
</dbReference>
<organism evidence="3">
    <name type="scientific">Gongylonema pulchrum</name>
    <dbReference type="NCBI Taxonomy" id="637853"/>
    <lineage>
        <taxon>Eukaryota</taxon>
        <taxon>Metazoa</taxon>
        <taxon>Ecdysozoa</taxon>
        <taxon>Nematoda</taxon>
        <taxon>Chromadorea</taxon>
        <taxon>Rhabditida</taxon>
        <taxon>Spirurina</taxon>
        <taxon>Spiruromorpha</taxon>
        <taxon>Spiruroidea</taxon>
        <taxon>Gongylonematidae</taxon>
        <taxon>Gongylonema</taxon>
    </lineage>
</organism>
<proteinExistence type="predicted"/>
<reference evidence="3" key="1">
    <citation type="submission" date="2016-06" db="UniProtKB">
        <authorList>
            <consortium name="WormBaseParasite"/>
        </authorList>
    </citation>
    <scope>IDENTIFICATION</scope>
</reference>
<dbReference type="WBParaSite" id="GPUH_0002588801-mRNA-1">
    <property type="protein sequence ID" value="GPUH_0002588801-mRNA-1"/>
    <property type="gene ID" value="GPUH_0002588801"/>
</dbReference>